<dbReference type="CDD" id="cd00082">
    <property type="entry name" value="HisKA"/>
    <property type="match status" value="1"/>
</dbReference>
<feature type="domain" description="Response regulatory" evidence="18">
    <location>
        <begin position="1020"/>
        <end position="1140"/>
    </location>
</feature>
<dbReference type="VEuPathDB" id="FungiDB:CCM_07878"/>
<evidence type="ECO:0000256" key="1">
    <source>
        <dbReference type="ARBA" id="ARBA00000085"/>
    </source>
</evidence>
<evidence type="ECO:0000259" key="18">
    <source>
        <dbReference type="PROSITE" id="PS50110"/>
    </source>
</evidence>
<dbReference type="InterPro" id="IPR003594">
    <property type="entry name" value="HATPase_dom"/>
</dbReference>
<dbReference type="FunFam" id="3.40.50.2300:FF:000289">
    <property type="entry name" value="Osmosensing histidine protein kinase SLN1"/>
    <property type="match status" value="1"/>
</dbReference>
<dbReference type="InterPro" id="IPR001789">
    <property type="entry name" value="Sig_transdc_resp-reg_receiver"/>
</dbReference>
<proteinExistence type="predicted"/>
<dbReference type="GO" id="GO:0005524">
    <property type="term" value="F:ATP binding"/>
    <property type="evidence" value="ECO:0007669"/>
    <property type="project" value="UniProtKB-KW"/>
</dbReference>
<dbReference type="VEuPathDB" id="FungiDB:A9K55_007138"/>
<evidence type="ECO:0000256" key="6">
    <source>
        <dbReference type="ARBA" id="ARBA00022692"/>
    </source>
</evidence>
<dbReference type="Gene3D" id="3.40.50.2300">
    <property type="match status" value="1"/>
</dbReference>
<evidence type="ECO:0000256" key="11">
    <source>
        <dbReference type="ARBA" id="ARBA00023012"/>
    </source>
</evidence>
<dbReference type="PROSITE" id="PS50109">
    <property type="entry name" value="HIS_KIN"/>
    <property type="match status" value="1"/>
</dbReference>
<keyword evidence="10 16" id="KW-1133">Transmembrane helix</keyword>
<feature type="region of interest" description="Disordered" evidence="15">
    <location>
        <begin position="735"/>
        <end position="780"/>
    </location>
</feature>
<dbReference type="InterPro" id="IPR036097">
    <property type="entry name" value="HisK_dim/P_sf"/>
</dbReference>
<dbReference type="Pfam" id="PF02518">
    <property type="entry name" value="HATPase_c"/>
    <property type="match status" value="1"/>
</dbReference>
<dbReference type="EMBL" id="CP023324">
    <property type="protein sequence ID" value="ATY62434.1"/>
    <property type="molecule type" value="Genomic_DNA"/>
</dbReference>
<evidence type="ECO:0000256" key="5">
    <source>
        <dbReference type="ARBA" id="ARBA00022679"/>
    </source>
</evidence>
<reference evidence="19 20" key="1">
    <citation type="journal article" date="2017" name="BMC Genomics">
        <title>Chromosome level assembly and secondary metabolite potential of the parasitic fungus Cordyceps militaris.</title>
        <authorList>
            <person name="Kramer G.J."/>
            <person name="Nodwell J.R."/>
        </authorList>
    </citation>
    <scope>NUCLEOTIDE SEQUENCE [LARGE SCALE GENOMIC DNA]</scope>
    <source>
        <strain evidence="19 20">ATCC 34164</strain>
    </source>
</reference>
<dbReference type="InterPro" id="IPR005467">
    <property type="entry name" value="His_kinase_dom"/>
</dbReference>
<evidence type="ECO:0000256" key="2">
    <source>
        <dbReference type="ARBA" id="ARBA00004370"/>
    </source>
</evidence>
<dbReference type="SMART" id="SM00448">
    <property type="entry name" value="REC"/>
    <property type="match status" value="1"/>
</dbReference>
<evidence type="ECO:0000256" key="15">
    <source>
        <dbReference type="SAM" id="MobiDB-lite"/>
    </source>
</evidence>
<dbReference type="CDD" id="cd16922">
    <property type="entry name" value="HATPase_EvgS-ArcB-TorS-like"/>
    <property type="match status" value="1"/>
</dbReference>
<feature type="compositionally biased region" description="Pro residues" evidence="15">
    <location>
        <begin position="963"/>
        <end position="977"/>
    </location>
</feature>
<dbReference type="GO" id="GO:0005886">
    <property type="term" value="C:plasma membrane"/>
    <property type="evidence" value="ECO:0007669"/>
    <property type="project" value="TreeGrafter"/>
</dbReference>
<evidence type="ECO:0000256" key="10">
    <source>
        <dbReference type="ARBA" id="ARBA00022989"/>
    </source>
</evidence>
<dbReference type="GO" id="GO:0000155">
    <property type="term" value="F:phosphorelay sensor kinase activity"/>
    <property type="evidence" value="ECO:0007669"/>
    <property type="project" value="InterPro"/>
</dbReference>
<name>A0A2H4SH48_CORMI</name>
<evidence type="ECO:0000256" key="9">
    <source>
        <dbReference type="ARBA" id="ARBA00022840"/>
    </source>
</evidence>
<dbReference type="SUPFAM" id="SSF47384">
    <property type="entry name" value="Homodimeric domain of signal transducing histidine kinase"/>
    <property type="match status" value="1"/>
</dbReference>
<evidence type="ECO:0000256" key="12">
    <source>
        <dbReference type="ARBA" id="ARBA00023136"/>
    </source>
</evidence>
<evidence type="ECO:0000256" key="4">
    <source>
        <dbReference type="ARBA" id="ARBA00022553"/>
    </source>
</evidence>
<evidence type="ECO:0000313" key="19">
    <source>
        <dbReference type="EMBL" id="ATY62434.1"/>
    </source>
</evidence>
<dbReference type="PANTHER" id="PTHR43047">
    <property type="entry name" value="TWO-COMPONENT HISTIDINE PROTEIN KINASE"/>
    <property type="match status" value="1"/>
</dbReference>
<evidence type="ECO:0000256" key="3">
    <source>
        <dbReference type="ARBA" id="ARBA00012438"/>
    </source>
</evidence>
<dbReference type="SMART" id="SM00387">
    <property type="entry name" value="HATPase_c"/>
    <property type="match status" value="1"/>
</dbReference>
<dbReference type="InterPro" id="IPR011006">
    <property type="entry name" value="CheY-like_superfamily"/>
</dbReference>
<comment type="subcellular location">
    <subcellularLocation>
        <location evidence="2">Membrane</location>
    </subcellularLocation>
</comment>
<evidence type="ECO:0000256" key="7">
    <source>
        <dbReference type="ARBA" id="ARBA00022741"/>
    </source>
</evidence>
<dbReference type="InterPro" id="IPR003661">
    <property type="entry name" value="HisK_dim/P_dom"/>
</dbReference>
<dbReference type="GO" id="GO:0007234">
    <property type="term" value="P:osmosensory signaling via phosphorelay pathway"/>
    <property type="evidence" value="ECO:0007669"/>
    <property type="project" value="UniProtKB-ARBA"/>
</dbReference>
<dbReference type="GO" id="GO:0009927">
    <property type="term" value="F:histidine phosphotransfer kinase activity"/>
    <property type="evidence" value="ECO:0007669"/>
    <property type="project" value="TreeGrafter"/>
</dbReference>
<keyword evidence="13" id="KW-0325">Glycoprotein</keyword>
<dbReference type="InterPro" id="IPR004358">
    <property type="entry name" value="Sig_transdc_His_kin-like_C"/>
</dbReference>
<dbReference type="OrthoDB" id="60033at2759"/>
<dbReference type="InterPro" id="IPR036890">
    <property type="entry name" value="HATPase_C_sf"/>
</dbReference>
<protein>
    <recommendedName>
        <fullName evidence="3">histidine kinase</fullName>
        <ecNumber evidence="3">2.7.13.3</ecNumber>
    </recommendedName>
</protein>
<gene>
    <name evidence="19" type="ORF">A9K55_007138</name>
</gene>
<accession>A0A2H4SH48</accession>
<keyword evidence="12 16" id="KW-0472">Membrane</keyword>
<feature type="region of interest" description="Disordered" evidence="15">
    <location>
        <begin position="957"/>
        <end position="1018"/>
    </location>
</feature>
<dbReference type="PRINTS" id="PR00344">
    <property type="entry name" value="BCTRLSENSOR"/>
</dbReference>
<keyword evidence="11" id="KW-0902">Two-component regulatory system</keyword>
<dbReference type="Proteomes" id="UP000323067">
    <property type="component" value="Chromosome vii"/>
</dbReference>
<evidence type="ECO:0000259" key="17">
    <source>
        <dbReference type="PROSITE" id="PS50109"/>
    </source>
</evidence>
<organism evidence="19 20">
    <name type="scientific">Cordyceps militaris</name>
    <name type="common">Caterpillar fungus</name>
    <name type="synonym">Clavaria militaris</name>
    <dbReference type="NCBI Taxonomy" id="73501"/>
    <lineage>
        <taxon>Eukaryota</taxon>
        <taxon>Fungi</taxon>
        <taxon>Dikarya</taxon>
        <taxon>Ascomycota</taxon>
        <taxon>Pezizomycotina</taxon>
        <taxon>Sordariomycetes</taxon>
        <taxon>Hypocreomycetidae</taxon>
        <taxon>Hypocreales</taxon>
        <taxon>Cordycipitaceae</taxon>
        <taxon>Cordyceps</taxon>
    </lineage>
</organism>
<feature type="compositionally biased region" description="Basic and acidic residues" evidence="15">
    <location>
        <begin position="749"/>
        <end position="759"/>
    </location>
</feature>
<dbReference type="CDD" id="cd17546">
    <property type="entry name" value="REC_hyHK_CKI1_RcsC-like"/>
    <property type="match status" value="1"/>
</dbReference>
<feature type="domain" description="Histidine kinase" evidence="17">
    <location>
        <begin position="565"/>
        <end position="889"/>
    </location>
</feature>
<feature type="modified residue" description="4-aspartylphosphate" evidence="14">
    <location>
        <position position="1075"/>
    </location>
</feature>
<dbReference type="PROSITE" id="PS50110">
    <property type="entry name" value="RESPONSE_REGULATORY"/>
    <property type="match status" value="1"/>
</dbReference>
<dbReference type="EC" id="2.7.13.3" evidence="3"/>
<keyword evidence="5" id="KW-0808">Transferase</keyword>
<keyword evidence="6 16" id="KW-0812">Transmembrane</keyword>
<keyword evidence="7" id="KW-0547">Nucleotide-binding</keyword>
<dbReference type="Gene3D" id="3.30.565.10">
    <property type="entry name" value="Histidine kinase-like ATPase, C-terminal domain"/>
    <property type="match status" value="1"/>
</dbReference>
<dbReference type="SMART" id="SM00388">
    <property type="entry name" value="HisKA"/>
    <property type="match status" value="1"/>
</dbReference>
<feature type="compositionally biased region" description="Low complexity" evidence="15">
    <location>
        <begin position="982"/>
        <end position="1017"/>
    </location>
</feature>
<keyword evidence="9" id="KW-0067">ATP-binding</keyword>
<dbReference type="PANTHER" id="PTHR43047:SF72">
    <property type="entry name" value="OSMOSENSING HISTIDINE PROTEIN KINASE SLN1"/>
    <property type="match status" value="1"/>
</dbReference>
<dbReference type="SUPFAM" id="SSF52172">
    <property type="entry name" value="CheY-like"/>
    <property type="match status" value="1"/>
</dbReference>
<dbReference type="SUPFAM" id="SSF55874">
    <property type="entry name" value="ATPase domain of HSP90 chaperone/DNA topoisomerase II/histidine kinase"/>
    <property type="match status" value="1"/>
</dbReference>
<feature type="region of interest" description="Disordered" evidence="15">
    <location>
        <begin position="888"/>
        <end position="927"/>
    </location>
</feature>
<dbReference type="Gene3D" id="1.10.287.130">
    <property type="match status" value="1"/>
</dbReference>
<dbReference type="AlphaFoldDB" id="A0A2H4SH48"/>
<feature type="transmembrane region" description="Helical" evidence="16">
    <location>
        <begin position="400"/>
        <end position="422"/>
    </location>
</feature>
<dbReference type="Pfam" id="PF00512">
    <property type="entry name" value="HisKA"/>
    <property type="match status" value="1"/>
</dbReference>
<evidence type="ECO:0000256" key="13">
    <source>
        <dbReference type="ARBA" id="ARBA00023180"/>
    </source>
</evidence>
<evidence type="ECO:0000256" key="14">
    <source>
        <dbReference type="PROSITE-ProRule" id="PRU00169"/>
    </source>
</evidence>
<evidence type="ECO:0000256" key="8">
    <source>
        <dbReference type="ARBA" id="ARBA00022777"/>
    </source>
</evidence>
<dbReference type="Pfam" id="PF00072">
    <property type="entry name" value="Response_reg"/>
    <property type="match status" value="1"/>
</dbReference>
<sequence>MMRVPIWVQLALLVSAVAFVALTVVAVPTWIYVQSFVINVETDSLALAASLYATKIDSQLQLLSTISRTVSTRILIQQSLVNYYNGNATTTDPFEPTVTDLQSALATSSFTGLLQARIYSRNQTGENATGLISVTGSGVGSQTQNILLPYLTPAGSPVNLSDTEFGYPPSLYPNITYETLDFPNPYIPSETAVAASAFPGVLLSDSRGLLLGPLAINQTFSLISLTIPIRSLRSNGFILGYLTLVAAASSFLDIQTAVDGLGSTGVALIVTPNDPSNRFPPPLLPSNATYLPPTDALSNYAVRYVLQPASYHGQTDRHTDKQGNWGMPFILSRYPLVNGVYSSYNGKLNNARATLTATNEQGYSVAAGVARPQTTLVDWTVVVEKARSEAYHPISQLRKILVGCAFGTAGLVMLLIIPCAYFSVRPIRRLKIATEKSITVPGIDLAYSDDEKNAASSGGTLSSASVKGLFRSLKRQFTKPQRPLTQAEIESHRRIFKIPGRVKERSHLITDEVTELTEVYNKMTDELVRQYTSLDQQVEKRTRELEISKKAAEAANESKTLFIANISHELKTPLNGIMGICAVCMEENDILHIQHSLKTLYRSGELLLHLLEDLLSFSKHQISSEIKLENKEFRLGEIRSQIVSIFEKQARESRIDLDVVYSGHLLEDHKPHYLLVQQGSSRAARPNRIRDMYILGDQHRILQVIINLVSNSLKFTTAGGKIQVRIHWGDEATPKEVTQKLASTSSSRSHSETSRDRARPSPKPNPKSTSSSNTHTGVNTPEEREAIGNSLVHFDGDVEESPISTEETGSTYLFTFEVEDTGRGIPLNMQDKIFEPFVQVDSSFSKEFGGTGLGLSICSQLAKLMGGTITVRSTEGLGSTFSLQIPLRHIPDRAPSTHSESTRPRSRAPSAGGSTTGGGGGSCHRNSLSSVLAQEPDPTTSTNNSESHRSDIQPRLVGLSTPFFPPNPNQPPPPPPSGNGSTTVVPPTTRVETQAAIQKAKAAKAKTSGPASSSASSDLRVLVADDNATNIEVVRRMLKLEQVLDVTIAKDGREAYELVKANMERNHKFDLIFMDVQMPNLDGIQSTRLIRQMGYAAPIVALTAFSEESNRKECMESGMNEFLAKPIRRSALKSVLTKFATIYEEKPEKLE</sequence>
<evidence type="ECO:0000256" key="16">
    <source>
        <dbReference type="SAM" id="Phobius"/>
    </source>
</evidence>
<evidence type="ECO:0000313" key="20">
    <source>
        <dbReference type="Proteomes" id="UP000323067"/>
    </source>
</evidence>
<keyword evidence="4 14" id="KW-0597">Phosphoprotein</keyword>
<comment type="catalytic activity">
    <reaction evidence="1">
        <text>ATP + protein L-histidine = ADP + protein N-phospho-L-histidine.</text>
        <dbReference type="EC" id="2.7.13.3"/>
    </reaction>
</comment>
<keyword evidence="8 19" id="KW-0418">Kinase</keyword>
<dbReference type="FunFam" id="1.10.287.130:FF:000004">
    <property type="entry name" value="Ethylene receptor 1"/>
    <property type="match status" value="1"/>
</dbReference>